<organism evidence="5 6">
    <name type="scientific">Protomyces lactucae-debilis</name>
    <dbReference type="NCBI Taxonomy" id="2754530"/>
    <lineage>
        <taxon>Eukaryota</taxon>
        <taxon>Fungi</taxon>
        <taxon>Dikarya</taxon>
        <taxon>Ascomycota</taxon>
        <taxon>Taphrinomycotina</taxon>
        <taxon>Taphrinomycetes</taxon>
        <taxon>Taphrinales</taxon>
        <taxon>Protomycetaceae</taxon>
        <taxon>Protomyces</taxon>
    </lineage>
</organism>
<feature type="compositionally biased region" description="Low complexity" evidence="1">
    <location>
        <begin position="636"/>
        <end position="649"/>
    </location>
</feature>
<evidence type="ECO:0000259" key="4">
    <source>
        <dbReference type="PROSITE" id="PS01186"/>
    </source>
</evidence>
<feature type="region of interest" description="Disordered" evidence="1">
    <location>
        <begin position="547"/>
        <end position="831"/>
    </location>
</feature>
<feature type="transmembrane region" description="Helical" evidence="2">
    <location>
        <begin position="270"/>
        <end position="293"/>
    </location>
</feature>
<dbReference type="OMA" id="YIGAVCE"/>
<dbReference type="AlphaFoldDB" id="A0A1Y2EYD1"/>
<reference evidence="5 6" key="1">
    <citation type="submission" date="2016-07" db="EMBL/GenBank/DDBJ databases">
        <title>Pervasive Adenine N6-methylation of Active Genes in Fungi.</title>
        <authorList>
            <consortium name="DOE Joint Genome Institute"/>
            <person name="Mondo S.J."/>
            <person name="Dannebaum R.O."/>
            <person name="Kuo R.C."/>
            <person name="Labutti K."/>
            <person name="Haridas S."/>
            <person name="Kuo A."/>
            <person name="Salamov A."/>
            <person name="Ahrendt S.R."/>
            <person name="Lipzen A."/>
            <person name="Sullivan W."/>
            <person name="Andreopoulos W.B."/>
            <person name="Clum A."/>
            <person name="Lindquist E."/>
            <person name="Daum C."/>
            <person name="Ramamoorthy G.K."/>
            <person name="Gryganskyi A."/>
            <person name="Culley D."/>
            <person name="Magnuson J.K."/>
            <person name="James T.Y."/>
            <person name="O'Malley M.A."/>
            <person name="Stajich J.E."/>
            <person name="Spatafora J.W."/>
            <person name="Visel A."/>
            <person name="Grigoriev I.V."/>
        </authorList>
    </citation>
    <scope>NUCLEOTIDE SEQUENCE [LARGE SCALE GENOMIC DNA]</scope>
    <source>
        <strain evidence="5 6">12-1054</strain>
    </source>
</reference>
<accession>A0A1Y2EYD1</accession>
<keyword evidence="6" id="KW-1185">Reference proteome</keyword>
<protein>
    <recommendedName>
        <fullName evidence="3 4">EGF-like domain-containing protein</fullName>
    </recommendedName>
</protein>
<feature type="compositionally biased region" description="Polar residues" evidence="1">
    <location>
        <begin position="660"/>
        <end position="674"/>
    </location>
</feature>
<feature type="compositionally biased region" description="Polar residues" evidence="1">
    <location>
        <begin position="218"/>
        <end position="227"/>
    </location>
</feature>
<feature type="compositionally biased region" description="Polar residues" evidence="1">
    <location>
        <begin position="172"/>
        <end position="191"/>
    </location>
</feature>
<feature type="compositionally biased region" description="Low complexity" evidence="1">
    <location>
        <begin position="563"/>
        <end position="578"/>
    </location>
</feature>
<feature type="compositionally biased region" description="Acidic residues" evidence="1">
    <location>
        <begin position="719"/>
        <end position="728"/>
    </location>
</feature>
<keyword evidence="2" id="KW-0472">Membrane</keyword>
<sequence>MEGIMQVRSFDRPQVQRKGFEADDEVPYAQVLHSEEARAMHTSKQYSPMSKASSMVLPDLITPTRASSTDSESIESGSIHSVKHSIISRAHATPPPRPLRPPTHALPPPPHPLGSLRLAMMSDSMERAPTGLMADAYSRSASSLPFVLDSSRTNLHALVTSPTQRYAPGGRTRSQSHTLTLQDSDGQLRATRSQESDGRRDARRSDDSEVSALLAAMSQPNSPVHQQTPDRRPLTPSTVSSVLSGPARYPGSPLGGFPTLATVKPRKYCGLPFCVFASIVVMLSLVVLTIVMVPLSIKMLRKDIEASRKNASPEVRCKATLSCMHDGIYSLTGNGTCSCVCRYPYIGAVCEASLDSNEADPEKCKTVQSDGKTQPLGADIAQLVAVAQSFGQKVDMESLIKQFNQSKTGCAAQNDLVSLNNEKSVLKRNKRSLQNTDAAIDQIFEGESAPVSRYAVSLIERPAYPVLTLQTYLESIAERLIQLFAVNPDLRRYLLSLLGDINASNILPNANGPNVPNSLPHPGIASNGNPKIPSSPPIPGFAPVNNPLTNSGAMPGPGTPNYPGIGAIPAAGGQTTPAVPQPKQPSVASPWVPPQVPRPHLPPVALPPMPKKPDDDDIDVDDAKDEGDPPRPRPTFRPVVPVAVPDALPSQVPAKEDPQMPTQVSPSVASTTPTAEAPDNDDDDDKDGGSEPPPTPPAKTGTDSSPPSTTPPASKPKDNDDDDVDDEGGDKTKPVSPATPTPPPSPSKAPDGDDEDEDKPAEAPIARSTPPSTPSAAPKPQAPPAAANEETPKTPAVAAAPAKTKPQAAGKPAEVVKPTNLPSTTTPEGRKKTFQQVIVLQVTAKHGVAAGQAIKKEIDARESSGTFKGQFEIPGDGYKVTVNADKQTFEVS</sequence>
<evidence type="ECO:0000256" key="2">
    <source>
        <dbReference type="SAM" id="Phobius"/>
    </source>
</evidence>
<feature type="compositionally biased region" description="Pro residues" evidence="1">
    <location>
        <begin position="737"/>
        <end position="747"/>
    </location>
</feature>
<dbReference type="OrthoDB" id="283575at2759"/>
<keyword evidence="2" id="KW-1133">Transmembrane helix</keyword>
<name>A0A1Y2EYD1_PROLT</name>
<feature type="domain" description="EGF-like" evidence="3 4">
    <location>
        <begin position="339"/>
        <end position="350"/>
    </location>
</feature>
<dbReference type="EMBL" id="MCFI01000022">
    <property type="protein sequence ID" value="ORY76603.1"/>
    <property type="molecule type" value="Genomic_DNA"/>
</dbReference>
<feature type="compositionally biased region" description="Basic and acidic residues" evidence="1">
    <location>
        <begin position="192"/>
        <end position="207"/>
    </location>
</feature>
<dbReference type="InterPro" id="IPR000742">
    <property type="entry name" value="EGF"/>
</dbReference>
<dbReference type="RefSeq" id="XP_040722683.1">
    <property type="nucleotide sequence ID" value="XM_040871585.1"/>
</dbReference>
<dbReference type="PROSITE" id="PS01186">
    <property type="entry name" value="EGF_2"/>
    <property type="match status" value="1"/>
</dbReference>
<dbReference type="Proteomes" id="UP000193685">
    <property type="component" value="Unassembled WGS sequence"/>
</dbReference>
<proteinExistence type="predicted"/>
<dbReference type="STRING" id="56484.A0A1Y2EYD1"/>
<comment type="caution">
    <text evidence="5">The sequence shown here is derived from an EMBL/GenBank/DDBJ whole genome shotgun (WGS) entry which is preliminary data.</text>
</comment>
<feature type="compositionally biased region" description="Acidic residues" evidence="1">
    <location>
        <begin position="615"/>
        <end position="625"/>
    </location>
</feature>
<feature type="compositionally biased region" description="Pro residues" evidence="1">
    <location>
        <begin position="93"/>
        <end position="112"/>
    </location>
</feature>
<evidence type="ECO:0000313" key="5">
    <source>
        <dbReference type="EMBL" id="ORY76603.1"/>
    </source>
</evidence>
<dbReference type="GeneID" id="63788184"/>
<evidence type="ECO:0000259" key="3">
    <source>
        <dbReference type="PROSITE" id="PS00022"/>
    </source>
</evidence>
<evidence type="ECO:0000313" key="6">
    <source>
        <dbReference type="Proteomes" id="UP000193685"/>
    </source>
</evidence>
<feature type="region of interest" description="Disordered" evidence="1">
    <location>
        <begin position="90"/>
        <end position="112"/>
    </location>
</feature>
<evidence type="ECO:0000256" key="1">
    <source>
        <dbReference type="SAM" id="MobiDB-lite"/>
    </source>
</evidence>
<feature type="region of interest" description="Disordered" evidence="1">
    <location>
        <begin position="159"/>
        <end position="245"/>
    </location>
</feature>
<dbReference type="PROSITE" id="PS00022">
    <property type="entry name" value="EGF_1"/>
    <property type="match status" value="1"/>
</dbReference>
<feature type="compositionally biased region" description="Low complexity" evidence="1">
    <location>
        <begin position="762"/>
        <end position="813"/>
    </location>
</feature>
<feature type="compositionally biased region" description="Pro residues" evidence="1">
    <location>
        <begin position="591"/>
        <end position="610"/>
    </location>
</feature>
<keyword evidence="2" id="KW-0812">Transmembrane</keyword>
<gene>
    <name evidence="5" type="ORF">BCR37DRAFT_395156</name>
</gene>